<dbReference type="Proteomes" id="UP000245768">
    <property type="component" value="Unassembled WGS sequence"/>
</dbReference>
<dbReference type="UniPathway" id="UPA00606"/>
<accession>A0A316YQS2</accession>
<sequence>LRRPKWGIICGSGLSGLVDHLEDKVLVPYADIPGFSESTVAGHQSSLAFGYIVDGGNPTARVPVVAALGRFHLYEGHSPASCVFPVRFMRVLGAEAVVVTNAAGGLHPDWDVGTIVSMHDHLSLPTLGSLNPLVGPSFPLGPRFPPTSDAYDPLLRTSLFRGAAQLGLAGGQGGGPQLLQSGTYAYVMGPSYESRAECRFLRAAGADCVGMSTVPEVIAARQAGLKVLGISLITNKVVVSPYFDAAAVAAEAASDADAQARARDMLQQDAGEAANHQEVLEVGRKRADDIRRLVQHVI</sequence>
<dbReference type="InParanoid" id="A0A316YQS2"/>
<evidence type="ECO:0000256" key="5">
    <source>
        <dbReference type="ARBA" id="ARBA00022679"/>
    </source>
</evidence>
<feature type="domain" description="Nucleoside phosphorylase" evidence="8">
    <location>
        <begin position="7"/>
        <end position="295"/>
    </location>
</feature>
<reference evidence="9 10" key="1">
    <citation type="journal article" date="2018" name="Mol. Biol. Evol.">
        <title>Broad Genomic Sampling Reveals a Smut Pathogenic Ancestry of the Fungal Clade Ustilaginomycotina.</title>
        <authorList>
            <person name="Kijpornyongpan T."/>
            <person name="Mondo S.J."/>
            <person name="Barry K."/>
            <person name="Sandor L."/>
            <person name="Lee J."/>
            <person name="Lipzen A."/>
            <person name="Pangilinan J."/>
            <person name="LaButti K."/>
            <person name="Hainaut M."/>
            <person name="Henrissat B."/>
            <person name="Grigoriev I.V."/>
            <person name="Spatafora J.W."/>
            <person name="Aime M.C."/>
        </authorList>
    </citation>
    <scope>NUCLEOTIDE SEQUENCE [LARGE SCALE GENOMIC DNA]</scope>
    <source>
        <strain evidence="9 10">MCA 4198</strain>
    </source>
</reference>
<keyword evidence="5" id="KW-0808">Transferase</keyword>
<feature type="binding site" evidence="7">
    <location>
        <position position="193"/>
    </location>
    <ligand>
        <name>a purine D-ribonucleoside</name>
        <dbReference type="ChEBI" id="CHEBI:142355"/>
    </ligand>
</feature>
<feature type="binding site" evidence="7">
    <location>
        <position position="12"/>
    </location>
    <ligand>
        <name>phosphate</name>
        <dbReference type="ChEBI" id="CHEBI:43474"/>
    </ligand>
</feature>
<dbReference type="PANTHER" id="PTHR11904">
    <property type="entry name" value="METHYLTHIOADENOSINE/PURINE NUCLEOSIDE PHOSPHORYLASE"/>
    <property type="match status" value="1"/>
</dbReference>
<evidence type="ECO:0000256" key="7">
    <source>
        <dbReference type="PIRSR" id="PIRSR000477-2"/>
    </source>
</evidence>
<dbReference type="InterPro" id="IPR035994">
    <property type="entry name" value="Nucleoside_phosphorylase_sf"/>
</dbReference>
<dbReference type="RefSeq" id="XP_025378564.1">
    <property type="nucleotide sequence ID" value="XM_025518593.1"/>
</dbReference>
<evidence type="ECO:0000256" key="4">
    <source>
        <dbReference type="ARBA" id="ARBA00022676"/>
    </source>
</evidence>
<dbReference type="Gene3D" id="3.40.50.1580">
    <property type="entry name" value="Nucleoside phosphorylase domain"/>
    <property type="match status" value="1"/>
</dbReference>
<dbReference type="InterPro" id="IPR011268">
    <property type="entry name" value="Purine_phosphorylase"/>
</dbReference>
<dbReference type="OrthoDB" id="10261782at2759"/>
<evidence type="ECO:0000313" key="9">
    <source>
        <dbReference type="EMBL" id="PWN91366.1"/>
    </source>
</evidence>
<dbReference type="PIRSF" id="PIRSF000477">
    <property type="entry name" value="PurNPase"/>
    <property type="match status" value="1"/>
</dbReference>
<evidence type="ECO:0000256" key="1">
    <source>
        <dbReference type="ARBA" id="ARBA00005058"/>
    </source>
</evidence>
<feature type="binding site" evidence="7">
    <location>
        <position position="212"/>
    </location>
    <ligand>
        <name>phosphate</name>
        <dbReference type="ChEBI" id="CHEBI:43474"/>
    </ligand>
</feature>
<feature type="binding site" evidence="7">
    <location>
        <begin position="70"/>
        <end position="72"/>
    </location>
    <ligand>
        <name>phosphate</name>
        <dbReference type="ChEBI" id="CHEBI:43474"/>
    </ligand>
</feature>
<dbReference type="STRING" id="215250.A0A316YQS2"/>
<gene>
    <name evidence="9" type="ORF">FA10DRAFT_223970</name>
</gene>
<organism evidence="9 10">
    <name type="scientific">Acaromyces ingoldii</name>
    <dbReference type="NCBI Taxonomy" id="215250"/>
    <lineage>
        <taxon>Eukaryota</taxon>
        <taxon>Fungi</taxon>
        <taxon>Dikarya</taxon>
        <taxon>Basidiomycota</taxon>
        <taxon>Ustilaginomycotina</taxon>
        <taxon>Exobasidiomycetes</taxon>
        <taxon>Exobasidiales</taxon>
        <taxon>Cryptobasidiaceae</taxon>
        <taxon>Acaromyces</taxon>
    </lineage>
</organism>
<dbReference type="EMBL" id="KZ819635">
    <property type="protein sequence ID" value="PWN91366.1"/>
    <property type="molecule type" value="Genomic_DNA"/>
</dbReference>
<dbReference type="Pfam" id="PF01048">
    <property type="entry name" value="PNP_UDP_1"/>
    <property type="match status" value="1"/>
</dbReference>
<dbReference type="GeneID" id="37040509"/>
<dbReference type="NCBIfam" id="NF006054">
    <property type="entry name" value="PRK08202.1"/>
    <property type="match status" value="1"/>
</dbReference>
<dbReference type="GO" id="GO:0004731">
    <property type="term" value="F:purine-nucleoside phosphorylase activity"/>
    <property type="evidence" value="ECO:0007669"/>
    <property type="project" value="UniProtKB-EC"/>
</dbReference>
<dbReference type="CDD" id="cd09009">
    <property type="entry name" value="PNP-EcPNPII_like"/>
    <property type="match status" value="1"/>
</dbReference>
<keyword evidence="4" id="KW-0328">Glycosyltransferase</keyword>
<dbReference type="EC" id="2.4.2.1" evidence="3"/>
<evidence type="ECO:0000313" key="10">
    <source>
        <dbReference type="Proteomes" id="UP000245768"/>
    </source>
</evidence>
<dbReference type="GO" id="GO:0005737">
    <property type="term" value="C:cytoplasm"/>
    <property type="evidence" value="ECO:0007669"/>
    <property type="project" value="TreeGrafter"/>
</dbReference>
<dbReference type="SUPFAM" id="SSF53167">
    <property type="entry name" value="Purine and uridine phosphorylases"/>
    <property type="match status" value="1"/>
</dbReference>
<dbReference type="InterPro" id="IPR000845">
    <property type="entry name" value="Nucleoside_phosphorylase_d"/>
</dbReference>
<name>A0A316YQS2_9BASI</name>
<protein>
    <recommendedName>
        <fullName evidence="3">purine-nucleoside phosphorylase</fullName>
        <ecNumber evidence="3">2.4.2.1</ecNumber>
    </recommendedName>
    <alternativeName>
        <fullName evidence="6">Inosine-guanosine phosphorylase</fullName>
    </alternativeName>
</protein>
<comment type="similarity">
    <text evidence="2">Belongs to the PNP/MTAP phosphorylase family.</text>
</comment>
<feature type="binding site" evidence="7">
    <location>
        <position position="43"/>
    </location>
    <ligand>
        <name>phosphate</name>
        <dbReference type="ChEBI" id="CHEBI:43474"/>
    </ligand>
</feature>
<dbReference type="GO" id="GO:0009116">
    <property type="term" value="P:nucleoside metabolic process"/>
    <property type="evidence" value="ECO:0007669"/>
    <property type="project" value="InterPro"/>
</dbReference>
<proteinExistence type="inferred from homology"/>
<dbReference type="NCBIfam" id="TIGR01697">
    <property type="entry name" value="PNPH-PUNA-XAPA"/>
    <property type="match status" value="1"/>
</dbReference>
<evidence type="ECO:0000256" key="3">
    <source>
        <dbReference type="ARBA" id="ARBA00011886"/>
    </source>
</evidence>
<dbReference type="FunCoup" id="A0A316YQS2">
    <property type="interactions" value="248"/>
</dbReference>
<feature type="binding site" evidence="7">
    <location>
        <position position="102"/>
    </location>
    <ligand>
        <name>phosphate</name>
        <dbReference type="ChEBI" id="CHEBI:43474"/>
    </ligand>
</feature>
<feature type="non-terminal residue" evidence="9">
    <location>
        <position position="1"/>
    </location>
</feature>
<keyword evidence="10" id="KW-1185">Reference proteome</keyword>
<dbReference type="PANTHER" id="PTHR11904:SF9">
    <property type="entry name" value="PURINE NUCLEOSIDE PHOSPHORYLASE-RELATED"/>
    <property type="match status" value="1"/>
</dbReference>
<evidence type="ECO:0000256" key="2">
    <source>
        <dbReference type="ARBA" id="ARBA00006751"/>
    </source>
</evidence>
<feature type="binding site" evidence="7">
    <location>
        <position position="235"/>
    </location>
    <ligand>
        <name>a purine D-ribonucleoside</name>
        <dbReference type="ChEBI" id="CHEBI:142355"/>
    </ligand>
</feature>
<evidence type="ECO:0000259" key="8">
    <source>
        <dbReference type="Pfam" id="PF01048"/>
    </source>
</evidence>
<dbReference type="AlphaFoldDB" id="A0A316YQS2"/>
<feature type="non-terminal residue" evidence="9">
    <location>
        <position position="298"/>
    </location>
</feature>
<comment type="pathway">
    <text evidence="1">Purine metabolism; purine nucleoside salvage.</text>
</comment>
<evidence type="ECO:0000256" key="6">
    <source>
        <dbReference type="ARBA" id="ARBA00031036"/>
    </source>
</evidence>